<dbReference type="PANTHER" id="PTHR37691:SF1">
    <property type="entry name" value="BLR3518 PROTEIN"/>
    <property type="match status" value="1"/>
</dbReference>
<dbReference type="Pfam" id="PF02635">
    <property type="entry name" value="DsrE"/>
    <property type="match status" value="1"/>
</dbReference>
<keyword evidence="2" id="KW-1185">Reference proteome</keyword>
<dbReference type="InterPro" id="IPR003787">
    <property type="entry name" value="Sulphur_relay_DsrE/F-like"/>
</dbReference>
<accession>A0ABS6SG38</accession>
<organism evidence="1 2">
    <name type="scientific">Pacificimonas pallii</name>
    <dbReference type="NCBI Taxonomy" id="2827236"/>
    <lineage>
        <taxon>Bacteria</taxon>
        <taxon>Pseudomonadati</taxon>
        <taxon>Pseudomonadota</taxon>
        <taxon>Alphaproteobacteria</taxon>
        <taxon>Sphingomonadales</taxon>
        <taxon>Sphingosinicellaceae</taxon>
        <taxon>Pacificimonas</taxon>
    </lineage>
</organism>
<comment type="caution">
    <text evidence="1">The sequence shown here is derived from an EMBL/GenBank/DDBJ whole genome shotgun (WGS) entry which is preliminary data.</text>
</comment>
<proteinExistence type="predicted"/>
<gene>
    <name evidence="1" type="ORF">KCG44_11410</name>
</gene>
<dbReference type="PANTHER" id="PTHR37691">
    <property type="entry name" value="BLR3518 PROTEIN"/>
    <property type="match status" value="1"/>
</dbReference>
<evidence type="ECO:0000313" key="2">
    <source>
        <dbReference type="Proteomes" id="UP000722336"/>
    </source>
</evidence>
<evidence type="ECO:0000313" key="1">
    <source>
        <dbReference type="EMBL" id="MBV7257393.1"/>
    </source>
</evidence>
<protein>
    <submittedName>
        <fullName evidence="1">DsrE family protein</fullName>
    </submittedName>
</protein>
<dbReference type="Proteomes" id="UP000722336">
    <property type="component" value="Unassembled WGS sequence"/>
</dbReference>
<sequence>MAALPIGTVAAQDMSRFHAGDVVADFGPVASIDQTDPVPADAKFNIAFDVATAAEPGEVSRQLESAARLLNMLAEAGIDPASVRLAIVVHGGASTDLLSNAAYAARHGGAENANAPLLAALLEKQVRVILCGQSGAAHGIDADDLLPGAEMALSAMTAHARLQQAGYTLNPF</sequence>
<dbReference type="EMBL" id="JAGSPA010000003">
    <property type="protein sequence ID" value="MBV7257393.1"/>
    <property type="molecule type" value="Genomic_DNA"/>
</dbReference>
<name>A0ABS6SG38_9SPHN</name>
<reference evidence="1 2" key="1">
    <citation type="submission" date="2021-04" db="EMBL/GenBank/DDBJ databases">
        <authorList>
            <person name="Pira H."/>
            <person name="Risdian C."/>
            <person name="Wink J."/>
        </authorList>
    </citation>
    <scope>NUCLEOTIDE SEQUENCE [LARGE SCALE GENOMIC DNA]</scope>
    <source>
        <strain evidence="1 2">WHA3</strain>
    </source>
</reference>